<keyword evidence="3" id="KW-1185">Reference proteome</keyword>
<protein>
    <submittedName>
        <fullName evidence="2">Uncharacterized protein</fullName>
    </submittedName>
</protein>
<reference evidence="2 3" key="1">
    <citation type="submission" date="2021-08" db="EMBL/GenBank/DDBJ databases">
        <authorList>
            <person name="Peeters C."/>
        </authorList>
    </citation>
    <scope>NUCLEOTIDE SEQUENCE [LARGE SCALE GENOMIC DNA]</scope>
    <source>
        <strain evidence="2 3">LMG 21510</strain>
    </source>
</reference>
<feature type="region of interest" description="Disordered" evidence="1">
    <location>
        <begin position="1"/>
        <end position="27"/>
    </location>
</feature>
<comment type="caution">
    <text evidence="2">The sequence shown here is derived from an EMBL/GenBank/DDBJ whole genome shotgun (WGS) entry which is preliminary data.</text>
</comment>
<organism evidence="2 3">
    <name type="scientific">Cupriavidus respiraculi</name>
    <dbReference type="NCBI Taxonomy" id="195930"/>
    <lineage>
        <taxon>Bacteria</taxon>
        <taxon>Pseudomonadati</taxon>
        <taxon>Pseudomonadota</taxon>
        <taxon>Betaproteobacteria</taxon>
        <taxon>Burkholderiales</taxon>
        <taxon>Burkholderiaceae</taxon>
        <taxon>Cupriavidus</taxon>
    </lineage>
</organism>
<sequence length="226" mass="24307">MPAESGTHHALATLPSSSRAGSLPDPTVDFTTFPCPMRLSAETGTPAALPGRISPGAETGTERGALDADFRSPSLRRYATRLRRNGYGLSRVAAFRSDAELGTGRGARLPWAPIPTFHPLSRWRRNGYGVWRSRMQLEPGMRALAIAAVFVNAVQCCTSGHHLRTAARRSRYASLGAGIEPARRIGYAPLFPGGVVADSQNRVRAEMGTVTPRPHGAPTPSQNRVR</sequence>
<dbReference type="Proteomes" id="UP000721236">
    <property type="component" value="Unassembled WGS sequence"/>
</dbReference>
<dbReference type="EMBL" id="CAJZAH010000001">
    <property type="protein sequence ID" value="CAG9169430.1"/>
    <property type="molecule type" value="Genomic_DNA"/>
</dbReference>
<evidence type="ECO:0000313" key="2">
    <source>
        <dbReference type="EMBL" id="CAG9169430.1"/>
    </source>
</evidence>
<evidence type="ECO:0000256" key="1">
    <source>
        <dbReference type="SAM" id="MobiDB-lite"/>
    </source>
</evidence>
<proteinExistence type="predicted"/>
<evidence type="ECO:0000313" key="3">
    <source>
        <dbReference type="Proteomes" id="UP000721236"/>
    </source>
</evidence>
<gene>
    <name evidence="2" type="ORF">LMG21510_01424</name>
</gene>
<accession>A0ABM8WPR6</accession>
<name>A0ABM8WPR6_9BURK</name>